<feature type="compositionally biased region" description="Basic and acidic residues" evidence="1">
    <location>
        <begin position="202"/>
        <end position="220"/>
    </location>
</feature>
<accession>A0A7J6GFR1</accession>
<sequence>MENNGSNSTSVCEKIFCCFSGSRENDHSPHLPESKPIGFSEQKNKAELESQAKASNGEMLHYAASAVEHDAHHRQGNRSGSDVNKAFSDYINHAKIKIRAMSSSGGGGGGGDGDMEIMSKENEFYGAEKKSDANDMFADYINRSKLKIRKTSMSMEKGHNLSNSPSSCEKVFSCIVCCKCQTNNDTDHMPTHHNHAGNASDMGHESQKAEAAKNRSEKPSKTAHFAVNRTESDVKHEGKRSSGLRKNDTFSNYIHRAKMKFRAGSNLGNEKKASEASGEYHIHGDHAKKDNSAKDGFSEYINRVKLKIRKTTTSVRSRK</sequence>
<comment type="caution">
    <text evidence="2">The sequence shown here is derived from an EMBL/GenBank/DDBJ whole genome shotgun (WGS) entry which is preliminary data.</text>
</comment>
<dbReference type="Proteomes" id="UP000583929">
    <property type="component" value="Unassembled WGS sequence"/>
</dbReference>
<dbReference type="PANTHER" id="PTHR36746:SF3">
    <property type="entry name" value="DUF4005 DOMAIN-CONTAINING PROTEIN"/>
    <property type="match status" value="1"/>
</dbReference>
<dbReference type="EMBL" id="JAATIQ010000108">
    <property type="protein sequence ID" value="KAF4381744.1"/>
    <property type="molecule type" value="Genomic_DNA"/>
</dbReference>
<gene>
    <name evidence="2" type="ORF">G4B88_002894</name>
</gene>
<feature type="compositionally biased region" description="Basic and acidic residues" evidence="1">
    <location>
        <begin position="269"/>
        <end position="297"/>
    </location>
</feature>
<dbReference type="AlphaFoldDB" id="A0A7J6GFR1"/>
<reference evidence="2 3" key="1">
    <citation type="journal article" date="2020" name="bioRxiv">
        <title>Sequence and annotation of 42 cannabis genomes reveals extensive copy number variation in cannabinoid synthesis and pathogen resistance genes.</title>
        <authorList>
            <person name="Mckernan K.J."/>
            <person name="Helbert Y."/>
            <person name="Kane L.T."/>
            <person name="Ebling H."/>
            <person name="Zhang L."/>
            <person name="Liu B."/>
            <person name="Eaton Z."/>
            <person name="Mclaughlin S."/>
            <person name="Kingan S."/>
            <person name="Baybayan P."/>
            <person name="Concepcion G."/>
            <person name="Jordan M."/>
            <person name="Riva A."/>
            <person name="Barbazuk W."/>
            <person name="Harkins T."/>
        </authorList>
    </citation>
    <scope>NUCLEOTIDE SEQUENCE [LARGE SCALE GENOMIC DNA]</scope>
    <source>
        <strain evidence="3">cv. Jamaican Lion 4</strain>
        <tissue evidence="2">Leaf</tissue>
    </source>
</reference>
<feature type="region of interest" description="Disordered" evidence="1">
    <location>
        <begin position="185"/>
        <end position="225"/>
    </location>
</feature>
<evidence type="ECO:0000256" key="1">
    <source>
        <dbReference type="SAM" id="MobiDB-lite"/>
    </source>
</evidence>
<proteinExistence type="predicted"/>
<keyword evidence="3" id="KW-1185">Reference proteome</keyword>
<feature type="region of interest" description="Disordered" evidence="1">
    <location>
        <begin position="23"/>
        <end position="45"/>
    </location>
</feature>
<evidence type="ECO:0000313" key="2">
    <source>
        <dbReference type="EMBL" id="KAF4381744.1"/>
    </source>
</evidence>
<organism evidence="2 3">
    <name type="scientific">Cannabis sativa</name>
    <name type="common">Hemp</name>
    <name type="synonym">Marijuana</name>
    <dbReference type="NCBI Taxonomy" id="3483"/>
    <lineage>
        <taxon>Eukaryota</taxon>
        <taxon>Viridiplantae</taxon>
        <taxon>Streptophyta</taxon>
        <taxon>Embryophyta</taxon>
        <taxon>Tracheophyta</taxon>
        <taxon>Spermatophyta</taxon>
        <taxon>Magnoliopsida</taxon>
        <taxon>eudicotyledons</taxon>
        <taxon>Gunneridae</taxon>
        <taxon>Pentapetalae</taxon>
        <taxon>rosids</taxon>
        <taxon>fabids</taxon>
        <taxon>Rosales</taxon>
        <taxon>Cannabaceae</taxon>
        <taxon>Cannabis</taxon>
    </lineage>
</organism>
<name>A0A7J6GFR1_CANSA</name>
<evidence type="ECO:0000313" key="3">
    <source>
        <dbReference type="Proteomes" id="UP000583929"/>
    </source>
</evidence>
<feature type="non-terminal residue" evidence="2">
    <location>
        <position position="1"/>
    </location>
</feature>
<feature type="region of interest" description="Disordered" evidence="1">
    <location>
        <begin position="265"/>
        <end position="297"/>
    </location>
</feature>
<dbReference type="PANTHER" id="PTHR36746">
    <property type="entry name" value="BNAC04G51760D PROTEIN"/>
    <property type="match status" value="1"/>
</dbReference>
<protein>
    <submittedName>
        <fullName evidence="2">Uncharacterized protein</fullName>
    </submittedName>
</protein>
<feature type="compositionally biased region" description="Basic and acidic residues" evidence="1">
    <location>
        <begin position="23"/>
        <end position="33"/>
    </location>
</feature>